<keyword evidence="2" id="KW-0813">Transport</keyword>
<dbReference type="Pfam" id="PF00005">
    <property type="entry name" value="ABC_tran"/>
    <property type="match status" value="1"/>
</dbReference>
<keyword evidence="3" id="KW-0547">Nucleotide-binding</keyword>
<dbReference type="InterPro" id="IPR050319">
    <property type="entry name" value="ABC_transp_ATP-bind"/>
</dbReference>
<dbReference type="SMART" id="SM00382">
    <property type="entry name" value="AAA"/>
    <property type="match status" value="1"/>
</dbReference>
<evidence type="ECO:0000313" key="7">
    <source>
        <dbReference type="EMBL" id="HGQ17482.1"/>
    </source>
</evidence>
<dbReference type="InterPro" id="IPR027417">
    <property type="entry name" value="P-loop_NTPase"/>
</dbReference>
<dbReference type="CDD" id="cd03257">
    <property type="entry name" value="ABC_NikE_OppD_transporters"/>
    <property type="match status" value="1"/>
</dbReference>
<dbReference type="InterPro" id="IPR003439">
    <property type="entry name" value="ABC_transporter-like_ATP-bd"/>
</dbReference>
<feature type="domain" description="ABC transporter" evidence="5">
    <location>
        <begin position="7"/>
        <end position="258"/>
    </location>
</feature>
<dbReference type="InterPro" id="IPR003593">
    <property type="entry name" value="AAA+_ATPase"/>
</dbReference>
<dbReference type="GO" id="GO:0015833">
    <property type="term" value="P:peptide transport"/>
    <property type="evidence" value="ECO:0007669"/>
    <property type="project" value="InterPro"/>
</dbReference>
<dbReference type="Gene3D" id="3.40.50.300">
    <property type="entry name" value="P-loop containing nucleotide triphosphate hydrolases"/>
    <property type="match status" value="1"/>
</dbReference>
<evidence type="ECO:0000313" key="6">
    <source>
        <dbReference type="EMBL" id="HGN37207.1"/>
    </source>
</evidence>
<reference evidence="6" key="1">
    <citation type="journal article" date="2020" name="mSystems">
        <title>Genome- and Community-Level Interaction Insights into Carbon Utilization and Element Cycling Functions of Hydrothermarchaeota in Hydrothermal Sediment.</title>
        <authorList>
            <person name="Zhou Z."/>
            <person name="Liu Y."/>
            <person name="Xu W."/>
            <person name="Pan J."/>
            <person name="Luo Z.H."/>
            <person name="Li M."/>
        </authorList>
    </citation>
    <scope>NUCLEOTIDE SEQUENCE [LARGE SCALE GENOMIC DNA]</scope>
    <source>
        <strain evidence="6">SpSt-618</strain>
        <strain evidence="7">SpSt-657</strain>
    </source>
</reference>
<dbReference type="EMBL" id="DTBZ01000019">
    <property type="protein sequence ID" value="HGQ17482.1"/>
    <property type="molecule type" value="Genomic_DNA"/>
</dbReference>
<comment type="caution">
    <text evidence="6">The sequence shown here is derived from an EMBL/GenBank/DDBJ whole genome shotgun (WGS) entry which is preliminary data.</text>
</comment>
<evidence type="ECO:0000259" key="5">
    <source>
        <dbReference type="PROSITE" id="PS50893"/>
    </source>
</evidence>
<keyword evidence="4 6" id="KW-0067">ATP-binding</keyword>
<evidence type="ECO:0000256" key="2">
    <source>
        <dbReference type="ARBA" id="ARBA00022448"/>
    </source>
</evidence>
<accession>A0A7J3I9D2</accession>
<dbReference type="PANTHER" id="PTHR43776:SF7">
    <property type="entry name" value="D,D-DIPEPTIDE TRANSPORT ATP-BINDING PROTEIN DDPF-RELATED"/>
    <property type="match status" value="1"/>
</dbReference>
<evidence type="ECO:0000256" key="3">
    <source>
        <dbReference type="ARBA" id="ARBA00022741"/>
    </source>
</evidence>
<sequence>MGSQSLVELDRVTVKFKAGTYLSRKTVTVLDEIDFSVSDGEIVGVVGESGCGKTTLARVIAGIVKPAGGTVLFQGKDIWKLKGREYSEFRRSVQMIHQDPYTSLNPMHTIFTTLSRPILKYGIVDRNSVEDYVAKMLSRVGLIPPEDFMYKYPHQLSGGQRQRVSIARALSLRPKLLIADEPVSMIDVSLRVDILKLISELRKEFSTTLLYITHDLATLRYIAGTGRLAVMYLGEIVEMSPIDTILENPMHPYTQLLISALPEPDPKITRTKRLPKLRSLDIPSISNPPPGCRFHTRCPYYIDGTCNVVKPRPVEISQNHYVACHLYTKR</sequence>
<dbReference type="PROSITE" id="PS50893">
    <property type="entry name" value="ABC_TRANSPORTER_2"/>
    <property type="match status" value="1"/>
</dbReference>
<dbReference type="FunFam" id="3.40.50.300:FF:000016">
    <property type="entry name" value="Oligopeptide ABC transporter ATP-binding component"/>
    <property type="match status" value="1"/>
</dbReference>
<dbReference type="PROSITE" id="PS00211">
    <property type="entry name" value="ABC_TRANSPORTER_1"/>
    <property type="match status" value="1"/>
</dbReference>
<dbReference type="EMBL" id="DTAI01000197">
    <property type="protein sequence ID" value="HGN37207.1"/>
    <property type="molecule type" value="Genomic_DNA"/>
</dbReference>
<dbReference type="PANTHER" id="PTHR43776">
    <property type="entry name" value="TRANSPORT ATP-BINDING PROTEIN"/>
    <property type="match status" value="1"/>
</dbReference>
<evidence type="ECO:0000256" key="4">
    <source>
        <dbReference type="ARBA" id="ARBA00022840"/>
    </source>
</evidence>
<dbReference type="Pfam" id="PF08352">
    <property type="entry name" value="oligo_HPY"/>
    <property type="match status" value="1"/>
</dbReference>
<gene>
    <name evidence="6" type="ORF">ENT87_06640</name>
    <name evidence="7" type="ORF">ENU30_00665</name>
</gene>
<dbReference type="InterPro" id="IPR017871">
    <property type="entry name" value="ABC_transporter-like_CS"/>
</dbReference>
<dbReference type="GO" id="GO:0055085">
    <property type="term" value="P:transmembrane transport"/>
    <property type="evidence" value="ECO:0007669"/>
    <property type="project" value="UniProtKB-ARBA"/>
</dbReference>
<dbReference type="GO" id="GO:0016887">
    <property type="term" value="F:ATP hydrolysis activity"/>
    <property type="evidence" value="ECO:0007669"/>
    <property type="project" value="InterPro"/>
</dbReference>
<dbReference type="AlphaFoldDB" id="A0A7J3I9D2"/>
<evidence type="ECO:0000256" key="1">
    <source>
        <dbReference type="ARBA" id="ARBA00005417"/>
    </source>
</evidence>
<dbReference type="SUPFAM" id="SSF52540">
    <property type="entry name" value="P-loop containing nucleoside triphosphate hydrolases"/>
    <property type="match status" value="1"/>
</dbReference>
<comment type="similarity">
    <text evidence="1">Belongs to the ABC transporter superfamily.</text>
</comment>
<dbReference type="PRINTS" id="PR00364">
    <property type="entry name" value="DISEASERSIST"/>
</dbReference>
<proteinExistence type="inferred from homology"/>
<name>A0A7J3I9D2_9CREN</name>
<protein>
    <submittedName>
        <fullName evidence="6">ABC transporter ATP-binding protein</fullName>
    </submittedName>
</protein>
<dbReference type="NCBIfam" id="TIGR01727">
    <property type="entry name" value="oligo_HPY"/>
    <property type="match status" value="1"/>
</dbReference>
<organism evidence="6">
    <name type="scientific">Ignisphaera aggregans</name>
    <dbReference type="NCBI Taxonomy" id="334771"/>
    <lineage>
        <taxon>Archaea</taxon>
        <taxon>Thermoproteota</taxon>
        <taxon>Thermoprotei</taxon>
        <taxon>Desulfurococcales</taxon>
        <taxon>Desulfurococcaceae</taxon>
        <taxon>Ignisphaera</taxon>
    </lineage>
</organism>
<dbReference type="InterPro" id="IPR013563">
    <property type="entry name" value="Oligopep_ABC_C"/>
</dbReference>
<dbReference type="GO" id="GO:0005524">
    <property type="term" value="F:ATP binding"/>
    <property type="evidence" value="ECO:0007669"/>
    <property type="project" value="UniProtKB-KW"/>
</dbReference>